<protein>
    <submittedName>
        <fullName evidence="1">Uncharacterized protein</fullName>
    </submittedName>
</protein>
<dbReference type="KEGG" id="dpf:ON006_29700"/>
<dbReference type="AlphaFoldDB" id="A0A9E8NAR5"/>
<accession>A0A9E8NAR5</accession>
<keyword evidence="2" id="KW-1185">Reference proteome</keyword>
<gene>
    <name evidence="1" type="ORF">ON006_29700</name>
</gene>
<proteinExistence type="predicted"/>
<evidence type="ECO:0000313" key="1">
    <source>
        <dbReference type="EMBL" id="WAC11893.1"/>
    </source>
</evidence>
<dbReference type="RefSeq" id="WP_244822239.1">
    <property type="nucleotide sequence ID" value="NZ_CP112998.1"/>
</dbReference>
<sequence>MNQGFKLRYDELRENDPTGAADKQAPVGHGHLYTGQSYARSLCFVWPDGKRVLMNYAYFVSAEFDIAQEKNWIRLNFSTAAILLSGYRLEELFLQLLEHVPRIIEVIDERYTDVENSIVGVVTDITIERKDT</sequence>
<reference evidence="1" key="1">
    <citation type="submission" date="2022-11" db="EMBL/GenBank/DDBJ databases">
        <title>Dyadobacter pollutisoli sp. nov., isolated from plastic dumped soil.</title>
        <authorList>
            <person name="Kim J.M."/>
            <person name="Kim K.R."/>
            <person name="Lee J.K."/>
            <person name="Hao L."/>
            <person name="Jeon C.O."/>
        </authorList>
    </citation>
    <scope>NUCLEOTIDE SEQUENCE</scope>
    <source>
        <strain evidence="1">U1</strain>
    </source>
</reference>
<dbReference type="Proteomes" id="UP001164653">
    <property type="component" value="Chromosome"/>
</dbReference>
<organism evidence="1 2">
    <name type="scientific">Dyadobacter pollutisoli</name>
    <dbReference type="NCBI Taxonomy" id="2910158"/>
    <lineage>
        <taxon>Bacteria</taxon>
        <taxon>Pseudomonadati</taxon>
        <taxon>Bacteroidota</taxon>
        <taxon>Cytophagia</taxon>
        <taxon>Cytophagales</taxon>
        <taxon>Spirosomataceae</taxon>
        <taxon>Dyadobacter</taxon>
    </lineage>
</organism>
<dbReference type="EMBL" id="CP112998">
    <property type="protein sequence ID" value="WAC11893.1"/>
    <property type="molecule type" value="Genomic_DNA"/>
</dbReference>
<evidence type="ECO:0000313" key="2">
    <source>
        <dbReference type="Proteomes" id="UP001164653"/>
    </source>
</evidence>
<name>A0A9E8NAR5_9BACT</name>